<dbReference type="PANTHER" id="PTHR30182:SF1">
    <property type="entry name" value="L-SERINE DEHYDRATASE 1"/>
    <property type="match status" value="1"/>
</dbReference>
<evidence type="ECO:0000256" key="7">
    <source>
        <dbReference type="ARBA" id="ARBA00023014"/>
    </source>
</evidence>
<name>A0A9P7KRU6_9HYPO</name>
<dbReference type="FunFam" id="3.30.1330.90:FF:000001">
    <property type="entry name" value="L-serine ammonia-lyase 1"/>
    <property type="match status" value="1"/>
</dbReference>
<evidence type="ECO:0000256" key="2">
    <source>
        <dbReference type="ARBA" id="ARBA00004742"/>
    </source>
</evidence>
<dbReference type="InterPro" id="IPR029009">
    <property type="entry name" value="ASB_dom_sf"/>
</dbReference>
<proteinExistence type="predicted"/>
<evidence type="ECO:0000256" key="5">
    <source>
        <dbReference type="ARBA" id="ARBA00022723"/>
    </source>
</evidence>
<dbReference type="GO" id="GO:0051539">
    <property type="term" value="F:4 iron, 4 sulfur cluster binding"/>
    <property type="evidence" value="ECO:0007669"/>
    <property type="project" value="UniProtKB-KW"/>
</dbReference>
<feature type="domain" description="Serine dehydratase-like alpha subunit" evidence="10">
    <location>
        <begin position="330"/>
        <end position="665"/>
    </location>
</feature>
<dbReference type="InterPro" id="IPR010730">
    <property type="entry name" value="HET"/>
</dbReference>
<keyword evidence="7" id="KW-0411">Iron-sulfur</keyword>
<feature type="region of interest" description="Disordered" evidence="9">
    <location>
        <begin position="412"/>
        <end position="456"/>
    </location>
</feature>
<evidence type="ECO:0000256" key="9">
    <source>
        <dbReference type="SAM" id="MobiDB-lite"/>
    </source>
</evidence>
<feature type="domain" description="Heterokaryon incompatibility" evidence="12">
    <location>
        <begin position="867"/>
        <end position="1031"/>
    </location>
</feature>
<dbReference type="InterPro" id="IPR051318">
    <property type="entry name" value="Fe-S_L-Ser"/>
</dbReference>
<dbReference type="Pfam" id="PF03313">
    <property type="entry name" value="SDH_alpha"/>
    <property type="match status" value="1"/>
</dbReference>
<dbReference type="Pfam" id="PF03315">
    <property type="entry name" value="SDH_beta"/>
    <property type="match status" value="1"/>
</dbReference>
<keyword evidence="5" id="KW-0479">Metal-binding</keyword>
<feature type="compositionally biased region" description="Polar residues" evidence="9">
    <location>
        <begin position="429"/>
        <end position="443"/>
    </location>
</feature>
<organism evidence="13 14">
    <name type="scientific">Fusarium avenaceum</name>
    <dbReference type="NCBI Taxonomy" id="40199"/>
    <lineage>
        <taxon>Eukaryota</taxon>
        <taxon>Fungi</taxon>
        <taxon>Dikarya</taxon>
        <taxon>Ascomycota</taxon>
        <taxon>Pezizomycotina</taxon>
        <taxon>Sordariomycetes</taxon>
        <taxon>Hypocreomycetidae</taxon>
        <taxon>Hypocreales</taxon>
        <taxon>Nectriaceae</taxon>
        <taxon>Fusarium</taxon>
        <taxon>Fusarium tricinctum species complex</taxon>
    </lineage>
</organism>
<evidence type="ECO:0000256" key="8">
    <source>
        <dbReference type="ARBA" id="ARBA00023239"/>
    </source>
</evidence>
<evidence type="ECO:0000313" key="13">
    <source>
        <dbReference type="EMBL" id="KAG5660223.1"/>
    </source>
</evidence>
<evidence type="ECO:0008006" key="15">
    <source>
        <dbReference type="Google" id="ProtNLM"/>
    </source>
</evidence>
<evidence type="ECO:0000256" key="4">
    <source>
        <dbReference type="ARBA" id="ARBA00022485"/>
    </source>
</evidence>
<keyword evidence="6" id="KW-0408">Iron</keyword>
<feature type="region of interest" description="Disordered" evidence="9">
    <location>
        <begin position="266"/>
        <end position="315"/>
    </location>
</feature>
<protein>
    <recommendedName>
        <fullName evidence="15">L-serine dehydratase</fullName>
    </recommendedName>
</protein>
<accession>A0A9P7KRU6</accession>
<comment type="caution">
    <text evidence="13">The sequence shown here is derived from an EMBL/GenBank/DDBJ whole genome shotgun (WGS) entry which is preliminary data.</text>
</comment>
<gene>
    <name evidence="13" type="ORF">KAF25_003745</name>
</gene>
<evidence type="ECO:0000313" key="14">
    <source>
        <dbReference type="Proteomes" id="UP000782241"/>
    </source>
</evidence>
<dbReference type="Proteomes" id="UP000782241">
    <property type="component" value="Unassembled WGS sequence"/>
</dbReference>
<comment type="cofactor">
    <cofactor evidence="1">
        <name>[4Fe-4S] cluster</name>
        <dbReference type="ChEBI" id="CHEBI:49883"/>
    </cofactor>
</comment>
<dbReference type="GO" id="GO:0046872">
    <property type="term" value="F:metal ion binding"/>
    <property type="evidence" value="ECO:0007669"/>
    <property type="project" value="UniProtKB-KW"/>
</dbReference>
<dbReference type="GO" id="GO:0003941">
    <property type="term" value="F:L-serine ammonia-lyase activity"/>
    <property type="evidence" value="ECO:0007669"/>
    <property type="project" value="InterPro"/>
</dbReference>
<feature type="compositionally biased region" description="Basic and acidic residues" evidence="9">
    <location>
        <begin position="659"/>
        <end position="671"/>
    </location>
</feature>
<evidence type="ECO:0000259" key="11">
    <source>
        <dbReference type="Pfam" id="PF03315"/>
    </source>
</evidence>
<dbReference type="PANTHER" id="PTHR30182">
    <property type="entry name" value="L-SERINE DEHYDRATASE"/>
    <property type="match status" value="1"/>
</dbReference>
<dbReference type="InterPro" id="IPR005131">
    <property type="entry name" value="Ser_deHydtase_bsu"/>
</dbReference>
<evidence type="ECO:0000256" key="6">
    <source>
        <dbReference type="ARBA" id="ARBA00023004"/>
    </source>
</evidence>
<keyword evidence="14" id="KW-1185">Reference proteome</keyword>
<feature type="region of interest" description="Disordered" evidence="9">
    <location>
        <begin position="659"/>
        <end position="682"/>
    </location>
</feature>
<evidence type="ECO:0000256" key="1">
    <source>
        <dbReference type="ARBA" id="ARBA00001966"/>
    </source>
</evidence>
<evidence type="ECO:0000259" key="12">
    <source>
        <dbReference type="Pfam" id="PF06985"/>
    </source>
</evidence>
<feature type="compositionally biased region" description="Basic and acidic residues" evidence="9">
    <location>
        <begin position="266"/>
        <end position="278"/>
    </location>
</feature>
<comment type="pathway">
    <text evidence="2">Carbohydrate biosynthesis; gluconeogenesis.</text>
</comment>
<dbReference type="InterPro" id="IPR005130">
    <property type="entry name" value="Ser_deHydtase-like_asu"/>
</dbReference>
<keyword evidence="3" id="KW-0312">Gluconeogenesis</keyword>
<dbReference type="EMBL" id="JAGPUO010000010">
    <property type="protein sequence ID" value="KAG5660223.1"/>
    <property type="molecule type" value="Genomic_DNA"/>
</dbReference>
<keyword evidence="4" id="KW-0004">4Fe-4S</keyword>
<keyword evidence="8" id="KW-0456">Lyase</keyword>
<reference evidence="13" key="1">
    <citation type="submission" date="2021-04" db="EMBL/GenBank/DDBJ databases">
        <title>Draft genome of Fusarium avenaceum strain F156N33, isolated from an atmospheric sample in Virginia.</title>
        <authorList>
            <person name="Yang S."/>
            <person name="Vinatzer B.A."/>
            <person name="Coleman J."/>
        </authorList>
    </citation>
    <scope>NUCLEOTIDE SEQUENCE</scope>
    <source>
        <strain evidence="13">F156N33</strain>
    </source>
</reference>
<feature type="domain" description="Serine dehydratase beta chain" evidence="11">
    <location>
        <begin position="58"/>
        <end position="217"/>
    </location>
</feature>
<dbReference type="Gene3D" id="3.30.1330.90">
    <property type="entry name" value="D-3-phosphoglycerate dehydrogenase, domain 3"/>
    <property type="match status" value="1"/>
</dbReference>
<evidence type="ECO:0000256" key="3">
    <source>
        <dbReference type="ARBA" id="ARBA00022432"/>
    </source>
</evidence>
<dbReference type="GO" id="GO:0006094">
    <property type="term" value="P:gluconeogenesis"/>
    <property type="evidence" value="ECO:0007669"/>
    <property type="project" value="UniProtKB-KW"/>
</dbReference>
<dbReference type="Pfam" id="PF06985">
    <property type="entry name" value="HET"/>
    <property type="match status" value="1"/>
</dbReference>
<dbReference type="SUPFAM" id="SSF143548">
    <property type="entry name" value="Serine metabolism enzymes domain"/>
    <property type="match status" value="1"/>
</dbReference>
<evidence type="ECO:0000259" key="10">
    <source>
        <dbReference type="Pfam" id="PF03313"/>
    </source>
</evidence>
<feature type="region of interest" description="Disordered" evidence="9">
    <location>
        <begin position="1"/>
        <end position="50"/>
    </location>
</feature>
<sequence length="1374" mass="150785">MSPTTARWPIARSAPVSPTLLGRQRSRPFSTTRPRRNDNEEEEGSSYSEADHEHAVISTFDLFSIGIGPSSSHTVGPMRAGNIFVNDLIDANLLHKVNKIRVAIYGSLALTGEGHMTPSALLLGLEGADVETIDTGYVPSRFDDIKASKKIYLGRGLTADGSKGKEIDFDYEREFIWEWGRKLPQHSNGMRFTVYDKEGYVLATNDMFSVGGGFVVNGALSIAPQETLSPNGTAQLEAADLEQTAHPADLAENMYYKEIRRSDAAGDRRTGTEVKALDEASEGPSALLGDSSEPTAVSADVKSETKSTSSSPHPRYPFRDAASLLSLCRKHNLTIAQLVYENEKSLGYTDEDIYRKIFKIWGVMDASILESVQAPTGSVLPGSLKLHRRAPALYRRLTRGLYPSSAAETSAAQLEHKFSSPDPSINEDGASSPNALAKTSNASVPEKFMPGGMRKRGPPRIHGSLNHPIAPAPSRRTTFPTMDYLSVYAIAVNETNAGGGRIVTAPTNGAAGIIPAVLKYTNEFISDDPERDIPTFLLTAAAIGMLYKRGATISAAEGGCMAEVGVACSMAAGAFAACMGASPETIEQAAEIGIEHNLGLTCDPIGGLVQAPCIERNALGATKAISSANLALSSETGTQRVRLDDAIRAMRLTAKGMRNEFKETRPDRVPLMDDQQSEDSQSSGEQASCLCCFDLDPVLVSPGVSNDVVVDQRELVVLVRREIEQFKSTAEVGCDACSFILKILESPDFHPETEEEIIHLRLPIGQGNPEILLGSSHAETRIFVQMYTDHSQREPWKHVQPLPEICEDHLSAQGLGFINACLRTCLESHEHCSQNISTLPTRVIDISSVEQGYVRLVEAEDTEHGRYTALSYCWGSQASVKTEIENIEMMKFGIAVKDLPLAYQDAIALTRELGIGYIWIDALCIIQNSQRDWEKECSKMAETYANAYLTIAAASSASVMEHFLRPGLKSPPHTTQSQRVIHSESMQSVKGPVLLKARTMRPTGAHWKWRDVADEQRHVEPLSMRGWTLQEKVLSTRLLSVSAMEMVWTCKERIFCECGSLLNYHREFGQTPLSQISKPDEAFNFWHKVVENYSKRKLTQVGDKLPAISAIAAIIQQRTGSDYVAGLWRDTIDQELLWYRPALSPVGTANSSYTAPSFSWASITGEVDYLCFRNGKYPYEKTSQVLELTSSTGPGAPLGRVSSSKLVIRGPLAMGYVERQPQHSISIRMGKKLLWFCVNLGSVLMWFHPDTALSKTVTVSDGVPETSSCRWSRAHNGGDLLEELESLDQKQPIGHAHHHLTDGREGDSGIRCWVMRLGGYHLRDGEMDYEYLVLGRSPSQPEFFERLGLGMMMSDDDAADKIFAQENAATITIV</sequence>